<feature type="region of interest" description="Disordered" evidence="1">
    <location>
        <begin position="1"/>
        <end position="38"/>
    </location>
</feature>
<name>A0A663EQ98_AQUCH</name>
<keyword evidence="3" id="KW-1185">Reference proteome</keyword>
<evidence type="ECO:0000256" key="1">
    <source>
        <dbReference type="SAM" id="MobiDB-lite"/>
    </source>
</evidence>
<evidence type="ECO:0000313" key="2">
    <source>
        <dbReference type="Ensembl" id="ENSACCP00020014026.1"/>
    </source>
</evidence>
<reference evidence="2" key="2">
    <citation type="submission" date="2025-09" db="UniProtKB">
        <authorList>
            <consortium name="Ensembl"/>
        </authorList>
    </citation>
    <scope>IDENTIFICATION</scope>
</reference>
<dbReference type="Ensembl" id="ENSACCT00020014646.1">
    <property type="protein sequence ID" value="ENSACCP00020014026.1"/>
    <property type="gene ID" value="ENSACCG00020009660.1"/>
</dbReference>
<organism evidence="2 3">
    <name type="scientific">Aquila chrysaetos chrysaetos</name>
    <dbReference type="NCBI Taxonomy" id="223781"/>
    <lineage>
        <taxon>Eukaryota</taxon>
        <taxon>Metazoa</taxon>
        <taxon>Chordata</taxon>
        <taxon>Craniata</taxon>
        <taxon>Vertebrata</taxon>
        <taxon>Euteleostomi</taxon>
        <taxon>Archelosauria</taxon>
        <taxon>Archosauria</taxon>
        <taxon>Dinosauria</taxon>
        <taxon>Saurischia</taxon>
        <taxon>Theropoda</taxon>
        <taxon>Coelurosauria</taxon>
        <taxon>Aves</taxon>
        <taxon>Neognathae</taxon>
        <taxon>Neoaves</taxon>
        <taxon>Telluraves</taxon>
        <taxon>Accipitrimorphae</taxon>
        <taxon>Accipitriformes</taxon>
        <taxon>Accipitridae</taxon>
        <taxon>Accipitrinae</taxon>
        <taxon>Aquila</taxon>
    </lineage>
</organism>
<proteinExistence type="predicted"/>
<reference evidence="2" key="1">
    <citation type="submission" date="2025-08" db="UniProtKB">
        <authorList>
            <consortium name="Ensembl"/>
        </authorList>
    </citation>
    <scope>IDENTIFICATION</scope>
</reference>
<evidence type="ECO:0000313" key="3">
    <source>
        <dbReference type="Proteomes" id="UP000472275"/>
    </source>
</evidence>
<sequence length="95" mass="9875">RDQRGSGQPAGTALGARSQHQTGGQREVRGKSPAWGQPRTLLLPFPIVLMLQLLHSSFPATACARPGSLSRVKSQEINPGIAWESTAGTDSGAGG</sequence>
<dbReference type="Proteomes" id="UP000472275">
    <property type="component" value="Chromosome Z"/>
</dbReference>
<protein>
    <submittedName>
        <fullName evidence="2">Uncharacterized protein</fullName>
    </submittedName>
</protein>
<accession>A0A663EQ98</accession>
<dbReference type="InParanoid" id="A0A663EQ98"/>
<dbReference type="AlphaFoldDB" id="A0A663EQ98"/>